<evidence type="ECO:0000313" key="2">
    <source>
        <dbReference type="EMBL" id="MFC0475263.1"/>
    </source>
</evidence>
<accession>A0ABV6KPK3</accession>
<evidence type="ECO:0000256" key="1">
    <source>
        <dbReference type="SAM" id="Phobius"/>
    </source>
</evidence>
<sequence>MSTYMSILLFISMGVLVFSLGYTLAVTRRPKQLKPEADTPLPTKVQSHIYLRNPIFLTYGIFFLLVILIILFYNLS</sequence>
<feature type="transmembrane region" description="Helical" evidence="1">
    <location>
        <begin position="6"/>
        <end position="25"/>
    </location>
</feature>
<reference evidence="2 3" key="1">
    <citation type="submission" date="2024-09" db="EMBL/GenBank/DDBJ databases">
        <authorList>
            <person name="Sun Q."/>
            <person name="Mori K."/>
        </authorList>
    </citation>
    <scope>NUCLEOTIDE SEQUENCE [LARGE SCALE GENOMIC DNA]</scope>
    <source>
        <strain evidence="2 3">CGMCC 1.9126</strain>
    </source>
</reference>
<keyword evidence="1" id="KW-0472">Membrane</keyword>
<comment type="caution">
    <text evidence="2">The sequence shown here is derived from an EMBL/GenBank/DDBJ whole genome shotgun (WGS) entry which is preliminary data.</text>
</comment>
<evidence type="ECO:0000313" key="3">
    <source>
        <dbReference type="Proteomes" id="UP001589738"/>
    </source>
</evidence>
<organism evidence="2 3">
    <name type="scientific">Robertmurraya beringensis</name>
    <dbReference type="NCBI Taxonomy" id="641660"/>
    <lineage>
        <taxon>Bacteria</taxon>
        <taxon>Bacillati</taxon>
        <taxon>Bacillota</taxon>
        <taxon>Bacilli</taxon>
        <taxon>Bacillales</taxon>
        <taxon>Bacillaceae</taxon>
        <taxon>Robertmurraya</taxon>
    </lineage>
</organism>
<feature type="transmembrane region" description="Helical" evidence="1">
    <location>
        <begin position="56"/>
        <end position="75"/>
    </location>
</feature>
<dbReference type="EMBL" id="JBHLUU010000024">
    <property type="protein sequence ID" value="MFC0475263.1"/>
    <property type="molecule type" value="Genomic_DNA"/>
</dbReference>
<keyword evidence="1" id="KW-0812">Transmembrane</keyword>
<dbReference type="Proteomes" id="UP001589738">
    <property type="component" value="Unassembled WGS sequence"/>
</dbReference>
<protein>
    <recommendedName>
        <fullName evidence="4">Short-chain dehydrogenase</fullName>
    </recommendedName>
</protein>
<dbReference type="RefSeq" id="WP_160548716.1">
    <property type="nucleotide sequence ID" value="NZ_JBHLUU010000024.1"/>
</dbReference>
<name>A0ABV6KPK3_9BACI</name>
<proteinExistence type="predicted"/>
<gene>
    <name evidence="2" type="ORF">ACFFHF_08360</name>
</gene>
<evidence type="ECO:0008006" key="4">
    <source>
        <dbReference type="Google" id="ProtNLM"/>
    </source>
</evidence>
<keyword evidence="3" id="KW-1185">Reference proteome</keyword>
<keyword evidence="1" id="KW-1133">Transmembrane helix</keyword>